<feature type="chain" id="PRO_5033046597" evidence="1">
    <location>
        <begin position="17"/>
        <end position="180"/>
    </location>
</feature>
<sequence>MSFILASAVCLPVVSESVITEHRYTYRRMSSSGLTSEAQLRYMIQWFEEFSELQREDFLPILAAAHGDKPDQLTAGLSTLTCDDKPLSLFQCRIKLFNEWYPTWNEDQKERLIKAVTETDPDFGEKLQDILTNGIKVNGIDEFFSTIEYCENKELSATEQPSDGENLVTQEVAVEIAAAS</sequence>
<evidence type="ECO:0000256" key="1">
    <source>
        <dbReference type="SAM" id="SignalP"/>
    </source>
</evidence>
<evidence type="ECO:0000313" key="3">
    <source>
        <dbReference type="Proteomes" id="UP000663880"/>
    </source>
</evidence>
<dbReference type="OrthoDB" id="6514241at2759"/>
<keyword evidence="1" id="KW-0732">Signal</keyword>
<dbReference type="PANTHER" id="PTHR16260">
    <property type="entry name" value="SIMILAR TO 1700123O20RIK PROTEIN"/>
    <property type="match status" value="1"/>
</dbReference>
<keyword evidence="3" id="KW-1185">Reference proteome</keyword>
<dbReference type="Proteomes" id="UP000663880">
    <property type="component" value="Unassembled WGS sequence"/>
</dbReference>
<gene>
    <name evidence="2" type="ORF">PMACD_LOCUS8578</name>
</gene>
<dbReference type="PANTHER" id="PTHR16260:SF3">
    <property type="entry name" value="CHROMOSOME 14 OPEN READING FRAME 119-LIKE-RELATED"/>
    <property type="match status" value="1"/>
</dbReference>
<protein>
    <submittedName>
        <fullName evidence="2">Uncharacterized protein</fullName>
    </submittedName>
</protein>
<evidence type="ECO:0000313" key="2">
    <source>
        <dbReference type="EMBL" id="CAF4868832.1"/>
    </source>
</evidence>
<organism evidence="2 3">
    <name type="scientific">Pieris macdunnoughi</name>
    <dbReference type="NCBI Taxonomy" id="345717"/>
    <lineage>
        <taxon>Eukaryota</taxon>
        <taxon>Metazoa</taxon>
        <taxon>Ecdysozoa</taxon>
        <taxon>Arthropoda</taxon>
        <taxon>Hexapoda</taxon>
        <taxon>Insecta</taxon>
        <taxon>Pterygota</taxon>
        <taxon>Neoptera</taxon>
        <taxon>Endopterygota</taxon>
        <taxon>Lepidoptera</taxon>
        <taxon>Glossata</taxon>
        <taxon>Ditrysia</taxon>
        <taxon>Papilionoidea</taxon>
        <taxon>Pieridae</taxon>
        <taxon>Pierinae</taxon>
        <taxon>Pieris</taxon>
    </lineage>
</organism>
<comment type="caution">
    <text evidence="2">The sequence shown here is derived from an EMBL/GenBank/DDBJ whole genome shotgun (WGS) entry which is preliminary data.</text>
</comment>
<dbReference type="InterPro" id="IPR028019">
    <property type="entry name" value="DUF4508"/>
</dbReference>
<dbReference type="EMBL" id="CAJOBZ010000022">
    <property type="protein sequence ID" value="CAF4868832.1"/>
    <property type="molecule type" value="Genomic_DNA"/>
</dbReference>
<name>A0A821T8F1_9NEOP</name>
<dbReference type="Pfam" id="PF14969">
    <property type="entry name" value="DUF4508"/>
    <property type="match status" value="1"/>
</dbReference>
<proteinExistence type="predicted"/>
<accession>A0A821T8F1</accession>
<reference evidence="2" key="1">
    <citation type="submission" date="2021-02" db="EMBL/GenBank/DDBJ databases">
        <authorList>
            <person name="Steward A R."/>
        </authorList>
    </citation>
    <scope>NUCLEOTIDE SEQUENCE</scope>
</reference>
<dbReference type="AlphaFoldDB" id="A0A821T8F1"/>
<feature type="signal peptide" evidence="1">
    <location>
        <begin position="1"/>
        <end position="16"/>
    </location>
</feature>